<organism evidence="2 3">
    <name type="scientific">Elysia marginata</name>
    <dbReference type="NCBI Taxonomy" id="1093978"/>
    <lineage>
        <taxon>Eukaryota</taxon>
        <taxon>Metazoa</taxon>
        <taxon>Spiralia</taxon>
        <taxon>Lophotrochozoa</taxon>
        <taxon>Mollusca</taxon>
        <taxon>Gastropoda</taxon>
        <taxon>Heterobranchia</taxon>
        <taxon>Euthyneura</taxon>
        <taxon>Panpulmonata</taxon>
        <taxon>Sacoglossa</taxon>
        <taxon>Placobranchoidea</taxon>
        <taxon>Plakobranchidae</taxon>
        <taxon>Elysia</taxon>
    </lineage>
</organism>
<dbReference type="Proteomes" id="UP000762676">
    <property type="component" value="Unassembled WGS sequence"/>
</dbReference>
<evidence type="ECO:0000313" key="3">
    <source>
        <dbReference type="Proteomes" id="UP000762676"/>
    </source>
</evidence>
<reference evidence="2 3" key="1">
    <citation type="journal article" date="2021" name="Elife">
        <title>Chloroplast acquisition without the gene transfer in kleptoplastic sea slugs, Plakobranchus ocellatus.</title>
        <authorList>
            <person name="Maeda T."/>
            <person name="Takahashi S."/>
            <person name="Yoshida T."/>
            <person name="Shimamura S."/>
            <person name="Takaki Y."/>
            <person name="Nagai Y."/>
            <person name="Toyoda A."/>
            <person name="Suzuki Y."/>
            <person name="Arimoto A."/>
            <person name="Ishii H."/>
            <person name="Satoh N."/>
            <person name="Nishiyama T."/>
            <person name="Hasebe M."/>
            <person name="Maruyama T."/>
            <person name="Minagawa J."/>
            <person name="Obokata J."/>
            <person name="Shigenobu S."/>
        </authorList>
    </citation>
    <scope>NUCLEOTIDE SEQUENCE [LARGE SCALE GENOMIC DNA]</scope>
</reference>
<keyword evidence="3" id="KW-1185">Reference proteome</keyword>
<proteinExistence type="predicted"/>
<dbReference type="EMBL" id="BMAT01010450">
    <property type="protein sequence ID" value="GFS27060.1"/>
    <property type="molecule type" value="Genomic_DNA"/>
</dbReference>
<gene>
    <name evidence="2" type="ORF">ElyMa_005235400</name>
</gene>
<protein>
    <submittedName>
        <fullName evidence="2">Uncharacterized protein</fullName>
    </submittedName>
</protein>
<accession>A0AAV4JXB1</accession>
<feature type="region of interest" description="Disordered" evidence="1">
    <location>
        <begin position="105"/>
        <end position="132"/>
    </location>
</feature>
<evidence type="ECO:0000313" key="2">
    <source>
        <dbReference type="EMBL" id="GFS27060.1"/>
    </source>
</evidence>
<evidence type="ECO:0000256" key="1">
    <source>
        <dbReference type="SAM" id="MobiDB-lite"/>
    </source>
</evidence>
<name>A0AAV4JXB1_9GAST</name>
<dbReference type="AlphaFoldDB" id="A0AAV4JXB1"/>
<feature type="compositionally biased region" description="Basic and acidic residues" evidence="1">
    <location>
        <begin position="105"/>
        <end position="115"/>
    </location>
</feature>
<sequence length="132" mass="15112">MTLHIYLCRSIRQEEQNHRWKEHFEELLNCPAPYNPPHIGPGEVDLKIYLEPPSTEEIVGAINKWNTKGCHKRKCGNLCKGSGWTVSENMDNGGISSRMERLTHCRTPKERESPGTRKSLRNNPTVCARESV</sequence>
<comment type="caution">
    <text evidence="2">The sequence shown here is derived from an EMBL/GenBank/DDBJ whole genome shotgun (WGS) entry which is preliminary data.</text>
</comment>